<feature type="domain" description="HTH gntR-type" evidence="8">
    <location>
        <begin position="12"/>
        <end position="80"/>
    </location>
</feature>
<dbReference type="CDD" id="cd00609">
    <property type="entry name" value="AAT_like"/>
    <property type="match status" value="1"/>
</dbReference>
<dbReference type="InterPro" id="IPR036390">
    <property type="entry name" value="WH_DNA-bd_sf"/>
</dbReference>
<dbReference type="GO" id="GO:0008483">
    <property type="term" value="F:transaminase activity"/>
    <property type="evidence" value="ECO:0007669"/>
    <property type="project" value="UniProtKB-KW"/>
</dbReference>
<keyword evidence="10" id="KW-1185">Reference proteome</keyword>
<dbReference type="PROSITE" id="PS50949">
    <property type="entry name" value="HTH_GNTR"/>
    <property type="match status" value="1"/>
</dbReference>
<dbReference type="InterPro" id="IPR036388">
    <property type="entry name" value="WH-like_DNA-bd_sf"/>
</dbReference>
<dbReference type="Pfam" id="PF00155">
    <property type="entry name" value="Aminotran_1_2"/>
    <property type="match status" value="1"/>
</dbReference>
<sequence length="489" mass="55622">MLNLNLASGQEQPLYLQLYQQIRNQIRSGAIAYGSRLPSIRALQNQLNISKTPIETAYQMLIAEGYAISKPRSGLFVMNMLSAPSSATFTDMDVAVKSPSSPVAPADEQQKLLIDFRASTTDEQQFPLRLWRQMLHHALDQAGEQLCKHGDAQGEASFRSVLADYLRKSRGVQCDPDQIVVGSGIRYSMNLLCALFEDRRTIAYEDPGYRVAQLLLERRGFEIVAVPVRERGIVIEALLETQADAVYVTPSHQFPTGTVMPYSDREQLLHWANNRNAYVIEDDYDGEFRYHGKPIPSLQGLDRSGRVIYIGTFSKAFTPAIRMNYMVLPAELAERARQMRLLLDAPSRIEQWAMQAFIEKGHWFRHIRRMRSSYRKKHHLLLEQLEAAFGTSVQVTGHNAGLHIQLTVRTSLSVLELVELAADEGVGVYDLERMQAIRKQTYSGYPHIYLGFGGLQESQIIEGVRLLHRAWRTVLHTDRTTKEDRLYAR</sequence>
<reference evidence="9 10" key="1">
    <citation type="submission" date="2020-08" db="EMBL/GenBank/DDBJ databases">
        <title>Genomic Encyclopedia of Type Strains, Phase III (KMG-III): the genomes of soil and plant-associated and newly described type strains.</title>
        <authorList>
            <person name="Whitman W."/>
        </authorList>
    </citation>
    <scope>NUCLEOTIDE SEQUENCE [LARGE SCALE GENOMIC DNA]</scope>
    <source>
        <strain evidence="9 10">CECT 5862</strain>
    </source>
</reference>
<proteinExistence type="inferred from homology"/>
<keyword evidence="5" id="KW-0805">Transcription regulation</keyword>
<evidence type="ECO:0000313" key="10">
    <source>
        <dbReference type="Proteomes" id="UP000570361"/>
    </source>
</evidence>
<evidence type="ECO:0000256" key="1">
    <source>
        <dbReference type="ARBA" id="ARBA00001933"/>
    </source>
</evidence>
<dbReference type="Gene3D" id="3.40.640.10">
    <property type="entry name" value="Type I PLP-dependent aspartate aminotransferase-like (Major domain)"/>
    <property type="match status" value="1"/>
</dbReference>
<dbReference type="Pfam" id="PF00392">
    <property type="entry name" value="GntR"/>
    <property type="match status" value="1"/>
</dbReference>
<keyword evidence="7" id="KW-0804">Transcription</keyword>
<comment type="caution">
    <text evidence="9">The sequence shown here is derived from an EMBL/GenBank/DDBJ whole genome shotgun (WGS) entry which is preliminary data.</text>
</comment>
<dbReference type="Gene3D" id="1.10.10.10">
    <property type="entry name" value="Winged helix-like DNA-binding domain superfamily/Winged helix DNA-binding domain"/>
    <property type="match status" value="1"/>
</dbReference>
<evidence type="ECO:0000256" key="2">
    <source>
        <dbReference type="ARBA" id="ARBA00005384"/>
    </source>
</evidence>
<dbReference type="Proteomes" id="UP000570361">
    <property type="component" value="Unassembled WGS sequence"/>
</dbReference>
<comment type="cofactor">
    <cofactor evidence="1">
        <name>pyridoxal 5'-phosphate</name>
        <dbReference type="ChEBI" id="CHEBI:597326"/>
    </cofactor>
</comment>
<evidence type="ECO:0000259" key="8">
    <source>
        <dbReference type="PROSITE" id="PS50949"/>
    </source>
</evidence>
<name>A0A7W5AYJ9_9BACL</name>
<dbReference type="AlphaFoldDB" id="A0A7W5AYJ9"/>
<dbReference type="PANTHER" id="PTHR46577:SF1">
    <property type="entry name" value="HTH-TYPE TRANSCRIPTIONAL REGULATORY PROTEIN GABR"/>
    <property type="match status" value="1"/>
</dbReference>
<dbReference type="SUPFAM" id="SSF46785">
    <property type="entry name" value="Winged helix' DNA-binding domain"/>
    <property type="match status" value="1"/>
</dbReference>
<protein>
    <submittedName>
        <fullName evidence="9">GntR family transcriptional regulator/MocR family aminotransferase</fullName>
    </submittedName>
</protein>
<evidence type="ECO:0000313" key="9">
    <source>
        <dbReference type="EMBL" id="MBB3111140.1"/>
    </source>
</evidence>
<dbReference type="InterPro" id="IPR004839">
    <property type="entry name" value="Aminotransferase_I/II_large"/>
</dbReference>
<evidence type="ECO:0000256" key="3">
    <source>
        <dbReference type="ARBA" id="ARBA00022576"/>
    </source>
</evidence>
<dbReference type="GO" id="GO:0003677">
    <property type="term" value="F:DNA binding"/>
    <property type="evidence" value="ECO:0007669"/>
    <property type="project" value="UniProtKB-KW"/>
</dbReference>
<dbReference type="PANTHER" id="PTHR46577">
    <property type="entry name" value="HTH-TYPE TRANSCRIPTIONAL REGULATORY PROTEIN GABR"/>
    <property type="match status" value="1"/>
</dbReference>
<keyword evidence="9" id="KW-0808">Transferase</keyword>
<comment type="similarity">
    <text evidence="2">In the C-terminal section; belongs to the class-I pyridoxal-phosphate-dependent aminotransferase family.</text>
</comment>
<accession>A0A7W5AYJ9</accession>
<evidence type="ECO:0000256" key="5">
    <source>
        <dbReference type="ARBA" id="ARBA00023015"/>
    </source>
</evidence>
<dbReference type="InterPro" id="IPR015421">
    <property type="entry name" value="PyrdxlP-dep_Trfase_major"/>
</dbReference>
<dbReference type="CDD" id="cd07377">
    <property type="entry name" value="WHTH_GntR"/>
    <property type="match status" value="1"/>
</dbReference>
<dbReference type="GO" id="GO:0030170">
    <property type="term" value="F:pyridoxal phosphate binding"/>
    <property type="evidence" value="ECO:0007669"/>
    <property type="project" value="InterPro"/>
</dbReference>
<gene>
    <name evidence="9" type="ORF">FHS18_003208</name>
</gene>
<dbReference type="InterPro" id="IPR051446">
    <property type="entry name" value="HTH_trans_reg/aminotransferase"/>
</dbReference>
<dbReference type="EMBL" id="JACHXK010000006">
    <property type="protein sequence ID" value="MBB3111140.1"/>
    <property type="molecule type" value="Genomic_DNA"/>
</dbReference>
<keyword evidence="3 9" id="KW-0032">Aminotransferase</keyword>
<dbReference type="RefSeq" id="WP_183601007.1">
    <property type="nucleotide sequence ID" value="NZ_JACHXK010000006.1"/>
</dbReference>
<keyword evidence="4" id="KW-0663">Pyridoxal phosphate</keyword>
<dbReference type="InterPro" id="IPR000524">
    <property type="entry name" value="Tscrpt_reg_HTH_GntR"/>
</dbReference>
<keyword evidence="6" id="KW-0238">DNA-binding</keyword>
<dbReference type="GO" id="GO:0003700">
    <property type="term" value="F:DNA-binding transcription factor activity"/>
    <property type="evidence" value="ECO:0007669"/>
    <property type="project" value="InterPro"/>
</dbReference>
<dbReference type="SMART" id="SM00345">
    <property type="entry name" value="HTH_GNTR"/>
    <property type="match status" value="1"/>
</dbReference>
<evidence type="ECO:0000256" key="4">
    <source>
        <dbReference type="ARBA" id="ARBA00022898"/>
    </source>
</evidence>
<evidence type="ECO:0000256" key="6">
    <source>
        <dbReference type="ARBA" id="ARBA00023125"/>
    </source>
</evidence>
<organism evidence="9 10">
    <name type="scientific">Paenibacillus phyllosphaerae</name>
    <dbReference type="NCBI Taxonomy" id="274593"/>
    <lineage>
        <taxon>Bacteria</taxon>
        <taxon>Bacillati</taxon>
        <taxon>Bacillota</taxon>
        <taxon>Bacilli</taxon>
        <taxon>Bacillales</taxon>
        <taxon>Paenibacillaceae</taxon>
        <taxon>Paenibacillus</taxon>
    </lineage>
</organism>
<dbReference type="InterPro" id="IPR015424">
    <property type="entry name" value="PyrdxlP-dep_Trfase"/>
</dbReference>
<dbReference type="SUPFAM" id="SSF53383">
    <property type="entry name" value="PLP-dependent transferases"/>
    <property type="match status" value="1"/>
</dbReference>
<evidence type="ECO:0000256" key="7">
    <source>
        <dbReference type="ARBA" id="ARBA00023163"/>
    </source>
</evidence>